<sequence length="56" mass="6327">MSDIYAIIRDSMVTNIIICDGSSSYEDELVKITDKFVDIGWLYSNGEFKVTTQTLS</sequence>
<dbReference type="HOGENOM" id="CLU_3007228_0_0_6"/>
<evidence type="ECO:0000313" key="2">
    <source>
        <dbReference type="Proteomes" id="UP000006872"/>
    </source>
</evidence>
<gene>
    <name evidence="1" type="ordered locus">Entcl_2656</name>
</gene>
<dbReference type="EMBL" id="CP002272">
    <property type="protein sequence ID" value="ADO48905.1"/>
    <property type="molecule type" value="Genomic_DNA"/>
</dbReference>
<dbReference type="KEGG" id="esc:Entcl_2656"/>
<organism evidence="1 2">
    <name type="scientific">Enterobacter lignolyticus (strain SCF1)</name>
    <dbReference type="NCBI Taxonomy" id="701347"/>
    <lineage>
        <taxon>Bacteria</taxon>
        <taxon>Pseudomonadati</taxon>
        <taxon>Pseudomonadota</taxon>
        <taxon>Gammaproteobacteria</taxon>
        <taxon>Enterobacterales</taxon>
        <taxon>Enterobacteriaceae</taxon>
        <taxon>Pluralibacter</taxon>
    </lineage>
</organism>
<reference evidence="2" key="1">
    <citation type="submission" date="2010-10" db="EMBL/GenBank/DDBJ databases">
        <title>Complete sequence of Enterobacter cloacae SCF1.</title>
        <authorList>
            <consortium name="US DOE Joint Genome Institute"/>
            <person name="Lucas S."/>
            <person name="Copeland A."/>
            <person name="Lapidus A."/>
            <person name="Cheng J.-F."/>
            <person name="Bruce D."/>
            <person name="Goodwin L."/>
            <person name="Pitluck S."/>
            <person name="Davenport K."/>
            <person name="Detter J.C."/>
            <person name="Han C."/>
            <person name="Tapia R."/>
            <person name="Land M."/>
            <person name="Hauser L."/>
            <person name="Chang Y.-J."/>
            <person name="Jeffries C."/>
            <person name="Kyrpides N."/>
            <person name="Ivanova N."/>
            <person name="Mikhailova N."/>
            <person name="DeAngelis K."/>
            <person name="Arkin A.P."/>
            <person name="Chivian D."/>
            <person name="Edwards B."/>
            <person name="Woo H."/>
            <person name="Hazen T.C."/>
            <person name="Woyke T."/>
        </authorList>
    </citation>
    <scope>NUCLEOTIDE SEQUENCE [LARGE SCALE GENOMIC DNA]</scope>
    <source>
        <strain evidence="2">SCF1</strain>
    </source>
</reference>
<keyword evidence="2" id="KW-1185">Reference proteome</keyword>
<proteinExistence type="predicted"/>
<dbReference type="Proteomes" id="UP000006872">
    <property type="component" value="Chromosome"/>
</dbReference>
<evidence type="ECO:0000313" key="1">
    <source>
        <dbReference type="EMBL" id="ADO48905.1"/>
    </source>
</evidence>
<reference evidence="1 2" key="2">
    <citation type="journal article" date="2011" name="Stand. Genomic Sci.">
        <title>Complete genome sequence of 'Enterobacter lignolyticus' SCF1.</title>
        <authorList>
            <person name="Deangelis K.M."/>
            <person name="D'Haeseleer P."/>
            <person name="Chivian D."/>
            <person name="Fortney J.L."/>
            <person name="Khudyakov J."/>
            <person name="Simmons B."/>
            <person name="Woo H."/>
            <person name="Arkin A.P."/>
            <person name="Davenport K.W."/>
            <person name="Goodwin L."/>
            <person name="Chen A."/>
            <person name="Ivanova N."/>
            <person name="Kyrpides N.C."/>
            <person name="Mavromatis K."/>
            <person name="Woyke T."/>
            <person name="Hazen T.C."/>
        </authorList>
    </citation>
    <scope>NUCLEOTIDE SEQUENCE [LARGE SCALE GENOMIC DNA]</scope>
    <source>
        <strain evidence="1 2">SCF1</strain>
    </source>
</reference>
<accession>E3GBE2</accession>
<protein>
    <submittedName>
        <fullName evidence="1">Uncharacterized protein</fullName>
    </submittedName>
</protein>
<dbReference type="AlphaFoldDB" id="E3GBE2"/>
<dbReference type="RefSeq" id="WP_013366639.1">
    <property type="nucleotide sequence ID" value="NC_014618.1"/>
</dbReference>
<name>E3GBE2_ENTLS</name>